<dbReference type="GO" id="GO:0043565">
    <property type="term" value="F:sequence-specific DNA binding"/>
    <property type="evidence" value="ECO:0007669"/>
    <property type="project" value="InterPro"/>
</dbReference>
<dbReference type="Gene3D" id="3.40.50.880">
    <property type="match status" value="1"/>
</dbReference>
<sequence length="311" mass="33311">MRIAIIAYQGISPFMLSTPLAVFGEPFLASGHDVMVCGESNRISASSGLVIETAHPLAAASQADVVILPGWRDSAEPVSPAIVRQLRSAHERNALVAGLCLGAFGLAEAGLLDGRRATTHWARVAELGARYLAVQINPEAIYVDDGQVVTSAGIAAGLDCCLHLLARLSGVAEANRVARHLVVAPQRSGEQPQLIERPAPATSAERRVADILEQLWADPSQNPSLDELASRARVSRRSLSRHIRARTGGSLGGWLRRARIARAQDILLRGEKGLERIAARSGFADAPSLRKAFRGELGMTPTQWLARQRIG</sequence>
<evidence type="ECO:0000256" key="2">
    <source>
        <dbReference type="ARBA" id="ARBA00023125"/>
    </source>
</evidence>
<accession>A0A2S3ULN6</accession>
<dbReference type="SUPFAM" id="SSF46689">
    <property type="entry name" value="Homeodomain-like"/>
    <property type="match status" value="2"/>
</dbReference>
<dbReference type="PROSITE" id="PS00041">
    <property type="entry name" value="HTH_ARAC_FAMILY_1"/>
    <property type="match status" value="1"/>
</dbReference>
<dbReference type="Pfam" id="PF01965">
    <property type="entry name" value="DJ-1_PfpI"/>
    <property type="match status" value="1"/>
</dbReference>
<organism evidence="5 6">
    <name type="scientific">Roseibium marinum</name>
    <dbReference type="NCBI Taxonomy" id="281252"/>
    <lineage>
        <taxon>Bacteria</taxon>
        <taxon>Pseudomonadati</taxon>
        <taxon>Pseudomonadota</taxon>
        <taxon>Alphaproteobacteria</taxon>
        <taxon>Hyphomicrobiales</taxon>
        <taxon>Stappiaceae</taxon>
        <taxon>Roseibium</taxon>
    </lineage>
</organism>
<dbReference type="InterPro" id="IPR052158">
    <property type="entry name" value="INH-QAR"/>
</dbReference>
<dbReference type="InterPro" id="IPR009057">
    <property type="entry name" value="Homeodomain-like_sf"/>
</dbReference>
<dbReference type="InterPro" id="IPR018060">
    <property type="entry name" value="HTH_AraC"/>
</dbReference>
<protein>
    <submittedName>
        <fullName evidence="5">Transcriptional regulator GlxA family with amidase domain</fullName>
    </submittedName>
</protein>
<evidence type="ECO:0000313" key="5">
    <source>
        <dbReference type="EMBL" id="POF28638.1"/>
    </source>
</evidence>
<dbReference type="InterPro" id="IPR002818">
    <property type="entry name" value="DJ-1/PfpI"/>
</dbReference>
<dbReference type="AlphaFoldDB" id="A0A2S3ULN6"/>
<dbReference type="SMART" id="SM00342">
    <property type="entry name" value="HTH_ARAC"/>
    <property type="match status" value="1"/>
</dbReference>
<dbReference type="SUPFAM" id="SSF52317">
    <property type="entry name" value="Class I glutamine amidotransferase-like"/>
    <property type="match status" value="1"/>
</dbReference>
<dbReference type="Pfam" id="PF12833">
    <property type="entry name" value="HTH_18"/>
    <property type="match status" value="1"/>
</dbReference>
<evidence type="ECO:0000256" key="1">
    <source>
        <dbReference type="ARBA" id="ARBA00023015"/>
    </source>
</evidence>
<dbReference type="PANTHER" id="PTHR43130:SF3">
    <property type="entry name" value="HTH-TYPE TRANSCRIPTIONAL REGULATOR RV1931C"/>
    <property type="match status" value="1"/>
</dbReference>
<dbReference type="GO" id="GO:0003700">
    <property type="term" value="F:DNA-binding transcription factor activity"/>
    <property type="evidence" value="ECO:0007669"/>
    <property type="project" value="InterPro"/>
</dbReference>
<evidence type="ECO:0000313" key="6">
    <source>
        <dbReference type="Proteomes" id="UP000236959"/>
    </source>
</evidence>
<dbReference type="PANTHER" id="PTHR43130">
    <property type="entry name" value="ARAC-FAMILY TRANSCRIPTIONAL REGULATOR"/>
    <property type="match status" value="1"/>
</dbReference>
<keyword evidence="3" id="KW-0804">Transcription</keyword>
<dbReference type="RefSeq" id="WP_103224690.1">
    <property type="nucleotide sequence ID" value="NZ_PPCN01000012.1"/>
</dbReference>
<keyword evidence="1" id="KW-0805">Transcription regulation</keyword>
<dbReference type="OrthoDB" id="186587at2"/>
<evidence type="ECO:0000259" key="4">
    <source>
        <dbReference type="PROSITE" id="PS01124"/>
    </source>
</evidence>
<dbReference type="InterPro" id="IPR029062">
    <property type="entry name" value="Class_I_gatase-like"/>
</dbReference>
<dbReference type="EMBL" id="PPCN01000012">
    <property type="protein sequence ID" value="POF28638.1"/>
    <property type="molecule type" value="Genomic_DNA"/>
</dbReference>
<keyword evidence="2" id="KW-0238">DNA-binding</keyword>
<keyword evidence="6" id="KW-1185">Reference proteome</keyword>
<evidence type="ECO:0000256" key="3">
    <source>
        <dbReference type="ARBA" id="ARBA00023163"/>
    </source>
</evidence>
<dbReference type="PROSITE" id="PS01124">
    <property type="entry name" value="HTH_ARAC_FAMILY_2"/>
    <property type="match status" value="1"/>
</dbReference>
<gene>
    <name evidence="5" type="ORF">CLV41_11252</name>
</gene>
<proteinExistence type="predicted"/>
<comment type="caution">
    <text evidence="5">The sequence shown here is derived from an EMBL/GenBank/DDBJ whole genome shotgun (WGS) entry which is preliminary data.</text>
</comment>
<dbReference type="CDD" id="cd03137">
    <property type="entry name" value="GATase1_AraC_1"/>
    <property type="match status" value="1"/>
</dbReference>
<dbReference type="Proteomes" id="UP000236959">
    <property type="component" value="Unassembled WGS sequence"/>
</dbReference>
<name>A0A2S3ULN6_9HYPH</name>
<dbReference type="Gene3D" id="1.10.10.60">
    <property type="entry name" value="Homeodomain-like"/>
    <property type="match status" value="1"/>
</dbReference>
<dbReference type="InterPro" id="IPR018062">
    <property type="entry name" value="HTH_AraC-typ_CS"/>
</dbReference>
<feature type="domain" description="HTH araC/xylS-type" evidence="4">
    <location>
        <begin position="206"/>
        <end position="307"/>
    </location>
</feature>
<reference evidence="5 6" key="1">
    <citation type="submission" date="2018-01" db="EMBL/GenBank/DDBJ databases">
        <title>Genomic Encyclopedia of Archaeal and Bacterial Type Strains, Phase II (KMG-II): from individual species to whole genera.</title>
        <authorList>
            <person name="Goeker M."/>
        </authorList>
    </citation>
    <scope>NUCLEOTIDE SEQUENCE [LARGE SCALE GENOMIC DNA]</scope>
    <source>
        <strain evidence="5 6">DSM 17023</strain>
    </source>
</reference>